<dbReference type="EMBL" id="GBRH01278404">
    <property type="protein sequence ID" value="JAD19491.1"/>
    <property type="molecule type" value="Transcribed_RNA"/>
</dbReference>
<evidence type="ECO:0000313" key="1">
    <source>
        <dbReference type="EMBL" id="JAD19491.1"/>
    </source>
</evidence>
<protein>
    <submittedName>
        <fullName evidence="1">Uncharacterized protein</fullName>
    </submittedName>
</protein>
<proteinExistence type="predicted"/>
<organism evidence="1">
    <name type="scientific">Arundo donax</name>
    <name type="common">Giant reed</name>
    <name type="synonym">Donax arundinaceus</name>
    <dbReference type="NCBI Taxonomy" id="35708"/>
    <lineage>
        <taxon>Eukaryota</taxon>
        <taxon>Viridiplantae</taxon>
        <taxon>Streptophyta</taxon>
        <taxon>Embryophyta</taxon>
        <taxon>Tracheophyta</taxon>
        <taxon>Spermatophyta</taxon>
        <taxon>Magnoliopsida</taxon>
        <taxon>Liliopsida</taxon>
        <taxon>Poales</taxon>
        <taxon>Poaceae</taxon>
        <taxon>PACMAD clade</taxon>
        <taxon>Arundinoideae</taxon>
        <taxon>Arundineae</taxon>
        <taxon>Arundo</taxon>
    </lineage>
</organism>
<reference evidence="1" key="1">
    <citation type="submission" date="2014-09" db="EMBL/GenBank/DDBJ databases">
        <authorList>
            <person name="Magalhaes I.L.F."/>
            <person name="Oliveira U."/>
            <person name="Santos F.R."/>
            <person name="Vidigal T.H.D.A."/>
            <person name="Brescovit A.D."/>
            <person name="Santos A.J."/>
        </authorList>
    </citation>
    <scope>NUCLEOTIDE SEQUENCE</scope>
    <source>
        <tissue evidence="1">Shoot tissue taken approximately 20 cm above the soil surface</tissue>
    </source>
</reference>
<sequence>MNLSPCSGRGAGAG</sequence>
<name>A0A0A8Y024_ARUDO</name>
<accession>A0A0A8Y024</accession>
<reference evidence="1" key="2">
    <citation type="journal article" date="2015" name="Data Brief">
        <title>Shoot transcriptome of the giant reed, Arundo donax.</title>
        <authorList>
            <person name="Barrero R.A."/>
            <person name="Guerrero F.D."/>
            <person name="Moolhuijzen P."/>
            <person name="Goolsby J.A."/>
            <person name="Tidwell J."/>
            <person name="Bellgard S.E."/>
            <person name="Bellgard M.I."/>
        </authorList>
    </citation>
    <scope>NUCLEOTIDE SEQUENCE</scope>
    <source>
        <tissue evidence="1">Shoot tissue taken approximately 20 cm above the soil surface</tissue>
    </source>
</reference>